<organism evidence="8 9">
    <name type="scientific">Deinococcus aetherius</name>
    <dbReference type="NCBI Taxonomy" id="200252"/>
    <lineage>
        <taxon>Bacteria</taxon>
        <taxon>Thermotogati</taxon>
        <taxon>Deinococcota</taxon>
        <taxon>Deinococci</taxon>
        <taxon>Deinococcales</taxon>
        <taxon>Deinococcaceae</taxon>
        <taxon>Deinococcus</taxon>
    </lineage>
</organism>
<evidence type="ECO:0000256" key="4">
    <source>
        <dbReference type="ARBA" id="ARBA00022777"/>
    </source>
</evidence>
<dbReference type="PANTHER" id="PTHR42878">
    <property type="entry name" value="TWO-COMPONENT HISTIDINE KINASE"/>
    <property type="match status" value="1"/>
</dbReference>
<dbReference type="InterPro" id="IPR013656">
    <property type="entry name" value="PAS_4"/>
</dbReference>
<dbReference type="InterPro" id="IPR003594">
    <property type="entry name" value="HATPase_dom"/>
</dbReference>
<dbReference type="Gene3D" id="3.30.450.20">
    <property type="entry name" value="PAS domain"/>
    <property type="match status" value="1"/>
</dbReference>
<dbReference type="Pfam" id="PF08448">
    <property type="entry name" value="PAS_4"/>
    <property type="match status" value="1"/>
</dbReference>
<gene>
    <name evidence="8" type="ORF">DAETH_21380</name>
</gene>
<sequence length="378" mass="41716">MAEVGTHPQPSGGTRGPSLFDGAPVASFLLDGQGRILEVNRRGGALLGFDREALLGQPLGRFVAPASRPPLDALLKRVLDAPAVQSDEIEVPGAEGTPRALLLDAVAHGESGCYLVATDVTPYREAQRALQSGHADLSGQLRERTARARALNEELEHVVTSFIRQLQEPTSRAMNVLGLLRRALGEPPEGVTRPLLHIERALQQIVALYESVDRYMQARGLQARIRPVDLNAVLREVLKDVRLLLADRNVQITHDPLPVVQGDSQALFLILNEYISNALKFTRTREEARLHILVEETDSAFHIGVRDNGVGFDPRGQGRLFRLFERQHPSSRYEGSGLGLAVVRRTCERFGGRVWGEGQPDQGATFWFAWPKRPVVLE</sequence>
<dbReference type="PROSITE" id="PS50109">
    <property type="entry name" value="HIS_KIN"/>
    <property type="match status" value="1"/>
</dbReference>
<evidence type="ECO:0000256" key="2">
    <source>
        <dbReference type="ARBA" id="ARBA00012438"/>
    </source>
</evidence>
<dbReference type="EC" id="2.7.13.3" evidence="2"/>
<keyword evidence="4" id="KW-0418">Kinase</keyword>
<dbReference type="InterPro" id="IPR050351">
    <property type="entry name" value="BphY/WalK/GraS-like"/>
</dbReference>
<feature type="domain" description="PAS" evidence="7">
    <location>
        <begin position="19"/>
        <end position="82"/>
    </location>
</feature>
<dbReference type="EMBL" id="AP026560">
    <property type="protein sequence ID" value="BDP42169.1"/>
    <property type="molecule type" value="Genomic_DNA"/>
</dbReference>
<dbReference type="SUPFAM" id="SSF55874">
    <property type="entry name" value="ATPase domain of HSP90 chaperone/DNA topoisomerase II/histidine kinase"/>
    <property type="match status" value="1"/>
</dbReference>
<dbReference type="Gene3D" id="3.30.565.10">
    <property type="entry name" value="Histidine kinase-like ATPase, C-terminal domain"/>
    <property type="match status" value="1"/>
</dbReference>
<keyword evidence="3" id="KW-0808">Transferase</keyword>
<dbReference type="InterPro" id="IPR000014">
    <property type="entry name" value="PAS"/>
</dbReference>
<evidence type="ECO:0000259" key="7">
    <source>
        <dbReference type="PROSITE" id="PS50112"/>
    </source>
</evidence>
<reference evidence="8" key="1">
    <citation type="submission" date="2022-07" db="EMBL/GenBank/DDBJ databases">
        <title>Complete Genome Sequence of the Radioresistant Bacterium Deinococcus aetherius ST0316, Isolated from the Air Dust collected in Lower Stratosphere above Japan.</title>
        <authorList>
            <person name="Satoh K."/>
            <person name="Hagiwara K."/>
            <person name="Katsumata K."/>
            <person name="Kubo A."/>
            <person name="Yokobori S."/>
            <person name="Yamagishi A."/>
            <person name="Oono Y."/>
            <person name="Narumi I."/>
        </authorList>
    </citation>
    <scope>NUCLEOTIDE SEQUENCE</scope>
    <source>
        <strain evidence="8">ST0316</strain>
    </source>
</reference>
<dbReference type="PANTHER" id="PTHR42878:SF15">
    <property type="entry name" value="BACTERIOPHYTOCHROME"/>
    <property type="match status" value="1"/>
</dbReference>
<dbReference type="InterPro" id="IPR005467">
    <property type="entry name" value="His_kinase_dom"/>
</dbReference>
<dbReference type="SMART" id="SM00387">
    <property type="entry name" value="HATPase_c"/>
    <property type="match status" value="1"/>
</dbReference>
<keyword evidence="5" id="KW-0472">Membrane</keyword>
<evidence type="ECO:0000256" key="3">
    <source>
        <dbReference type="ARBA" id="ARBA00022679"/>
    </source>
</evidence>
<dbReference type="InterPro" id="IPR004358">
    <property type="entry name" value="Sig_transdc_His_kin-like_C"/>
</dbReference>
<feature type="domain" description="Histidine kinase" evidence="6">
    <location>
        <begin position="161"/>
        <end position="374"/>
    </location>
</feature>
<keyword evidence="9" id="KW-1185">Reference proteome</keyword>
<dbReference type="InterPro" id="IPR036890">
    <property type="entry name" value="HATPase_C_sf"/>
</dbReference>
<dbReference type="NCBIfam" id="TIGR00229">
    <property type="entry name" value="sensory_box"/>
    <property type="match status" value="1"/>
</dbReference>
<accession>A0ABN6RH57</accession>
<dbReference type="SMART" id="SM00091">
    <property type="entry name" value="PAS"/>
    <property type="match status" value="1"/>
</dbReference>
<proteinExistence type="predicted"/>
<dbReference type="PROSITE" id="PS50112">
    <property type="entry name" value="PAS"/>
    <property type="match status" value="1"/>
</dbReference>
<evidence type="ECO:0000256" key="1">
    <source>
        <dbReference type="ARBA" id="ARBA00000085"/>
    </source>
</evidence>
<dbReference type="Pfam" id="PF02518">
    <property type="entry name" value="HATPase_c"/>
    <property type="match status" value="1"/>
</dbReference>
<dbReference type="PRINTS" id="PR00344">
    <property type="entry name" value="BCTRLSENSOR"/>
</dbReference>
<evidence type="ECO:0000313" key="9">
    <source>
        <dbReference type="Proteomes" id="UP001064971"/>
    </source>
</evidence>
<evidence type="ECO:0000313" key="8">
    <source>
        <dbReference type="EMBL" id="BDP42169.1"/>
    </source>
</evidence>
<evidence type="ECO:0000259" key="6">
    <source>
        <dbReference type="PROSITE" id="PS50109"/>
    </source>
</evidence>
<dbReference type="Proteomes" id="UP001064971">
    <property type="component" value="Chromosome"/>
</dbReference>
<evidence type="ECO:0000256" key="5">
    <source>
        <dbReference type="ARBA" id="ARBA00023136"/>
    </source>
</evidence>
<dbReference type="CDD" id="cd00130">
    <property type="entry name" value="PAS"/>
    <property type="match status" value="1"/>
</dbReference>
<dbReference type="InterPro" id="IPR035965">
    <property type="entry name" value="PAS-like_dom_sf"/>
</dbReference>
<comment type="catalytic activity">
    <reaction evidence="1">
        <text>ATP + protein L-histidine = ADP + protein N-phospho-L-histidine.</text>
        <dbReference type="EC" id="2.7.13.3"/>
    </reaction>
</comment>
<protein>
    <recommendedName>
        <fullName evidence="2">histidine kinase</fullName>
        <ecNumber evidence="2">2.7.13.3</ecNumber>
    </recommendedName>
</protein>
<name>A0ABN6RH57_9DEIO</name>
<dbReference type="SUPFAM" id="SSF55785">
    <property type="entry name" value="PYP-like sensor domain (PAS domain)"/>
    <property type="match status" value="1"/>
</dbReference>